<dbReference type="PRINTS" id="PR00385">
    <property type="entry name" value="P450"/>
</dbReference>
<dbReference type="Proteomes" id="UP000649573">
    <property type="component" value="Unassembled WGS sequence"/>
</dbReference>
<dbReference type="SUPFAM" id="SSF48264">
    <property type="entry name" value="Cytochrome P450"/>
    <property type="match status" value="1"/>
</dbReference>
<comment type="caution">
    <text evidence="3">The sequence shown here is derived from an EMBL/GenBank/DDBJ whole genome shotgun (WGS) entry which is preliminary data.</text>
</comment>
<gene>
    <name evidence="3" type="ORF">GCM10010178_26030</name>
</gene>
<accession>A0ABQ2UGB9</accession>
<evidence type="ECO:0000313" key="3">
    <source>
        <dbReference type="EMBL" id="GGU32608.1"/>
    </source>
</evidence>
<dbReference type="CDD" id="cd11030">
    <property type="entry name" value="CYP105-like"/>
    <property type="match status" value="1"/>
</dbReference>
<dbReference type="InterPro" id="IPR002397">
    <property type="entry name" value="Cyt_P450_B"/>
</dbReference>
<keyword evidence="2" id="KW-0503">Monooxygenase</keyword>
<keyword evidence="2" id="KW-0560">Oxidoreductase</keyword>
<dbReference type="InterPro" id="IPR001128">
    <property type="entry name" value="Cyt_P450"/>
</dbReference>
<proteinExistence type="inferred from homology"/>
<keyword evidence="2" id="KW-0408">Iron</keyword>
<evidence type="ECO:0000313" key="4">
    <source>
        <dbReference type="Proteomes" id="UP000649573"/>
    </source>
</evidence>
<organism evidence="3 4">
    <name type="scientific">Lentzea flava</name>
    <dbReference type="NCBI Taxonomy" id="103732"/>
    <lineage>
        <taxon>Bacteria</taxon>
        <taxon>Bacillati</taxon>
        <taxon>Actinomycetota</taxon>
        <taxon>Actinomycetes</taxon>
        <taxon>Pseudonocardiales</taxon>
        <taxon>Pseudonocardiaceae</taxon>
        <taxon>Lentzea</taxon>
    </lineage>
</organism>
<dbReference type="PROSITE" id="PS00086">
    <property type="entry name" value="CYTOCHROME_P450"/>
    <property type="match status" value="1"/>
</dbReference>
<dbReference type="EMBL" id="BMRE01000008">
    <property type="protein sequence ID" value="GGU32608.1"/>
    <property type="molecule type" value="Genomic_DNA"/>
</dbReference>
<reference evidence="4" key="1">
    <citation type="journal article" date="2019" name="Int. J. Syst. Evol. Microbiol.">
        <title>The Global Catalogue of Microorganisms (GCM) 10K type strain sequencing project: providing services to taxonomists for standard genome sequencing and annotation.</title>
        <authorList>
            <consortium name="The Broad Institute Genomics Platform"/>
            <consortium name="The Broad Institute Genome Sequencing Center for Infectious Disease"/>
            <person name="Wu L."/>
            <person name="Ma J."/>
        </authorList>
    </citation>
    <scope>NUCLEOTIDE SEQUENCE [LARGE SCALE GENOMIC DNA]</scope>
    <source>
        <strain evidence="4">JCM 3296</strain>
    </source>
</reference>
<keyword evidence="2" id="KW-0349">Heme</keyword>
<dbReference type="Gene3D" id="1.10.630.10">
    <property type="entry name" value="Cytochrome P450"/>
    <property type="match status" value="1"/>
</dbReference>
<dbReference type="Pfam" id="PF00067">
    <property type="entry name" value="p450"/>
    <property type="match status" value="1"/>
</dbReference>
<comment type="similarity">
    <text evidence="1 2">Belongs to the cytochrome P450 family.</text>
</comment>
<name>A0ABQ2UGB9_9PSEU</name>
<dbReference type="InterPro" id="IPR017972">
    <property type="entry name" value="Cyt_P450_CS"/>
</dbReference>
<keyword evidence="4" id="KW-1185">Reference proteome</keyword>
<evidence type="ECO:0000256" key="2">
    <source>
        <dbReference type="RuleBase" id="RU000461"/>
    </source>
</evidence>
<keyword evidence="2" id="KW-0479">Metal-binding</keyword>
<dbReference type="PANTHER" id="PTHR46696:SF1">
    <property type="entry name" value="CYTOCHROME P450 YJIB-RELATED"/>
    <property type="match status" value="1"/>
</dbReference>
<dbReference type="PRINTS" id="PR00359">
    <property type="entry name" value="BP450"/>
</dbReference>
<sequence>MSEQTELPTFPMERGKCPFDPPPQYGELREKEPVSQATLRNGSTAWLVTSHEHVRQILADPRVSSDRQLPGCPRLIPVPPAMMNPSSRPLVAMDPPEHTEHRRMVTAEFTVKRVQGMRPRIQEIVDEHIDKMLAGDGPADLVDALARPVPSLVICELLGVPYERHHDFHRISEVIVHGDSTPPMVGAAIMELRAFLGELVASKEEAPGEDLLSRLVVRYQETGEYDRERVISTAQILLNAGHETTTSMIGLGTLALLEHPEQLALLQNDPSLIPGAVDELLRYLSIADMATFRTATEDIEIAGTVIPAGEGLIALGAAANRDSSVFPDADTLDVRRHPRQHVAFGYGIHQCLGQNLARLELEIVFTTLLRKAPGLKLAAPLESLRFRSDGLLYGIYSLPVTW</sequence>
<dbReference type="RefSeq" id="WP_229812496.1">
    <property type="nucleotide sequence ID" value="NZ_BMRE01000008.1"/>
</dbReference>
<dbReference type="PANTHER" id="PTHR46696">
    <property type="entry name" value="P450, PUTATIVE (EUROFUNG)-RELATED"/>
    <property type="match status" value="1"/>
</dbReference>
<dbReference type="InterPro" id="IPR036396">
    <property type="entry name" value="Cyt_P450_sf"/>
</dbReference>
<protein>
    <submittedName>
        <fullName evidence="3">Cytochrome P450</fullName>
    </submittedName>
</protein>
<evidence type="ECO:0000256" key="1">
    <source>
        <dbReference type="ARBA" id="ARBA00010617"/>
    </source>
</evidence>